<dbReference type="EMBL" id="ATDT01000023">
    <property type="protein sequence ID" value="EPF16494.1"/>
    <property type="molecule type" value="Genomic_DNA"/>
</dbReference>
<evidence type="ECO:0000313" key="1">
    <source>
        <dbReference type="EMBL" id="EPF16494.1"/>
    </source>
</evidence>
<protein>
    <submittedName>
        <fullName evidence="1">Uncharacterized protein</fullName>
    </submittedName>
</protein>
<accession>S3JTL9</accession>
<comment type="caution">
    <text evidence="1">The sequence shown here is derived from an EMBL/GenBank/DDBJ whole genome shotgun (WGS) entry which is preliminary data.</text>
</comment>
<name>S3JTL9_9ENTR</name>
<evidence type="ECO:0000313" key="2">
    <source>
        <dbReference type="Proteomes" id="UP000014585"/>
    </source>
</evidence>
<dbReference type="HOGENOM" id="CLU_123228_2_1_6"/>
<dbReference type="OrthoDB" id="5470925at2"/>
<organism evidence="1 2">
    <name type="scientific">Cedecea davisae DSM 4568</name>
    <dbReference type="NCBI Taxonomy" id="566551"/>
    <lineage>
        <taxon>Bacteria</taxon>
        <taxon>Pseudomonadati</taxon>
        <taxon>Pseudomonadota</taxon>
        <taxon>Gammaproteobacteria</taxon>
        <taxon>Enterobacterales</taxon>
        <taxon>Enterobacteriaceae</taxon>
        <taxon>Cedecea</taxon>
    </lineage>
</organism>
<dbReference type="AlphaFoldDB" id="S3JTL9"/>
<proteinExistence type="predicted"/>
<dbReference type="Gene3D" id="3.40.140.10">
    <property type="entry name" value="Cytidine Deaminase, domain 2"/>
    <property type="match status" value="1"/>
</dbReference>
<dbReference type="STRING" id="566551.HMPREF0201_02857"/>
<gene>
    <name evidence="1" type="ORF">HMPREF0201_02857</name>
</gene>
<sequence length="166" mass="19467">MNGMTNNIPTLAWIWDWNEYDFELHVSKDVYDVFDSHRQYNNKNECGGQLFIDISFNNGLWLTSATLPHPDDKSSKNWVEFNSNRCESEQNLARGNGLVFAGYWHTHPQEIPKLSYQDKISIERFYVMNKEIIRSPIFIIVGTSLCQDGIKAWVYKNEFYSEALKK</sequence>
<dbReference type="Proteomes" id="UP000014585">
    <property type="component" value="Unassembled WGS sequence"/>
</dbReference>
<dbReference type="SUPFAM" id="SSF102712">
    <property type="entry name" value="JAB1/MPN domain"/>
    <property type="match status" value="1"/>
</dbReference>
<reference evidence="1 2" key="1">
    <citation type="submission" date="2013-04" db="EMBL/GenBank/DDBJ databases">
        <authorList>
            <person name="Weinstock G."/>
            <person name="Sodergren E."/>
            <person name="Lobos E.A."/>
            <person name="Fulton L."/>
            <person name="Fulton R."/>
            <person name="Courtney L."/>
            <person name="Fronick C."/>
            <person name="O'Laughlin M."/>
            <person name="Godfrey J."/>
            <person name="Wilson R.M."/>
            <person name="Miner T."/>
            <person name="Farmer C."/>
            <person name="Delehaunty K."/>
            <person name="Cordes M."/>
            <person name="Minx P."/>
            <person name="Tomlinson C."/>
            <person name="Chen J."/>
            <person name="Wollam A."/>
            <person name="Pepin K.H."/>
            <person name="Palsikar V.B."/>
            <person name="Zhang X."/>
            <person name="Suruliraj S."/>
            <person name="Perna N.T."/>
            <person name="Plunkett G."/>
            <person name="Warren W."/>
            <person name="Mitreva M."/>
            <person name="Mardis E.R."/>
            <person name="Wilson R.K."/>
        </authorList>
    </citation>
    <scope>NUCLEOTIDE SEQUENCE [LARGE SCALE GENOMIC DNA]</scope>
    <source>
        <strain evidence="1 2">DSM 4568</strain>
    </source>
</reference>